<dbReference type="PROSITE" id="PS51379">
    <property type="entry name" value="4FE4S_FER_2"/>
    <property type="match status" value="2"/>
</dbReference>
<dbReference type="SUPFAM" id="SSF54862">
    <property type="entry name" value="4Fe-4S ferredoxins"/>
    <property type="match status" value="1"/>
</dbReference>
<keyword evidence="1" id="KW-0813">Transport</keyword>
<evidence type="ECO:0000256" key="7">
    <source>
        <dbReference type="SAM" id="MobiDB-lite"/>
    </source>
</evidence>
<feature type="domain" description="FAD-binding FR-type" evidence="10">
    <location>
        <begin position="427"/>
        <end position="556"/>
    </location>
</feature>
<comment type="caution">
    <text evidence="11">The sequence shown here is derived from an EMBL/GenBank/DDBJ whole genome shotgun (WGS) entry which is preliminary data.</text>
</comment>
<reference evidence="11 12" key="1">
    <citation type="submission" date="2016-02" db="EMBL/GenBank/DDBJ databases">
        <title>Genome analysis of coral dinoflagellate symbionts highlights evolutionary adaptations to a symbiotic lifestyle.</title>
        <authorList>
            <person name="Aranda M."/>
            <person name="Li Y."/>
            <person name="Liew Y.J."/>
            <person name="Baumgarten S."/>
            <person name="Simakov O."/>
            <person name="Wilson M."/>
            <person name="Piel J."/>
            <person name="Ashoor H."/>
            <person name="Bougouffa S."/>
            <person name="Bajic V.B."/>
            <person name="Ryu T."/>
            <person name="Ravasi T."/>
            <person name="Bayer T."/>
            <person name="Micklem G."/>
            <person name="Kim H."/>
            <person name="Bhak J."/>
            <person name="Lajeunesse T.C."/>
            <person name="Voolstra C.R."/>
        </authorList>
    </citation>
    <scope>NUCLEOTIDE SEQUENCE [LARGE SCALE GENOMIC DNA]</scope>
    <source>
        <strain evidence="11 12">CCMP2467</strain>
    </source>
</reference>
<dbReference type="PROSITE" id="PS00198">
    <property type="entry name" value="4FE4S_FER_1"/>
    <property type="match status" value="1"/>
</dbReference>
<feature type="transmembrane region" description="Helical" evidence="8">
    <location>
        <begin position="171"/>
        <end position="197"/>
    </location>
</feature>
<dbReference type="InterPro" id="IPR017938">
    <property type="entry name" value="Riboflavin_synthase-like_b-brl"/>
</dbReference>
<accession>A0A1Q9D497</accession>
<evidence type="ECO:0000259" key="9">
    <source>
        <dbReference type="PROSITE" id="PS51379"/>
    </source>
</evidence>
<keyword evidence="12" id="KW-1185">Reference proteome</keyword>
<evidence type="ECO:0000259" key="10">
    <source>
        <dbReference type="PROSITE" id="PS51384"/>
    </source>
</evidence>
<protein>
    <recommendedName>
        <fullName evidence="13">Electron transport protein YccM</fullName>
    </recommendedName>
</protein>
<keyword evidence="8" id="KW-1133">Transmembrane helix</keyword>
<dbReference type="InterPro" id="IPR017896">
    <property type="entry name" value="4Fe4S_Fe-S-bd"/>
</dbReference>
<evidence type="ECO:0000256" key="6">
    <source>
        <dbReference type="ARBA" id="ARBA00023014"/>
    </source>
</evidence>
<organism evidence="11 12">
    <name type="scientific">Symbiodinium microadriaticum</name>
    <name type="common">Dinoflagellate</name>
    <name type="synonym">Zooxanthella microadriatica</name>
    <dbReference type="NCBI Taxonomy" id="2951"/>
    <lineage>
        <taxon>Eukaryota</taxon>
        <taxon>Sar</taxon>
        <taxon>Alveolata</taxon>
        <taxon>Dinophyceae</taxon>
        <taxon>Suessiales</taxon>
        <taxon>Symbiodiniaceae</taxon>
        <taxon>Symbiodinium</taxon>
    </lineage>
</organism>
<gene>
    <name evidence="11" type="ORF">AK812_SmicGene28503</name>
</gene>
<name>A0A1Q9D497_SYMMI</name>
<keyword evidence="2" id="KW-0004">4Fe-4S</keyword>
<dbReference type="Pfam" id="PF13237">
    <property type="entry name" value="Fer4_10"/>
    <property type="match status" value="1"/>
</dbReference>
<keyword evidence="4" id="KW-0249">Electron transport</keyword>
<dbReference type="Proteomes" id="UP000186817">
    <property type="component" value="Unassembled WGS sequence"/>
</dbReference>
<proteinExistence type="predicted"/>
<evidence type="ECO:0000313" key="11">
    <source>
        <dbReference type="EMBL" id="OLP89975.1"/>
    </source>
</evidence>
<dbReference type="PANTHER" id="PTHR30176:SF3">
    <property type="entry name" value="FERREDOXIN-TYPE PROTEIN NAPH"/>
    <property type="match status" value="1"/>
</dbReference>
<keyword evidence="8" id="KW-0812">Transmembrane</keyword>
<keyword evidence="6" id="KW-0411">Iron-sulfur</keyword>
<dbReference type="AlphaFoldDB" id="A0A1Q9D497"/>
<keyword evidence="5" id="KW-0408">Iron</keyword>
<sequence length="670" mass="72464">EEKRRRRATATAGAEAAAAGSYDAVSIRRSSSGSRFDGGGVPDVRSVPCIARGYPVVTPPTAVTAVPVVNGVSELQQRAPLTTLSGAGSCGSVRGSSEAMADQTVEERIVDARCGGAVGAPLKYTKAPRVMVAAQGDEPVVVKMPVHAPPLCKTVPYYGQDYKHISWFRRVYWVLCLAVAYGGLFFPWLGLVLVPIMTGLTLLGFFRGREWCGNFCDRGALMDGPLRMVHAKLFALPLIRRAPDTVGQIPEVLKHPAVRLLVFAILITFFVSRVIMACVECQDFEGPDFWKKIAMIGSRMWLISVSMVIAMGILFGPRSFCYVCPMGTWQIAMHWIHHKIFGKSSNKCEPLITLVDPDACLKCGQCTRVCPMQLDVHNEFDEMGQLRNVDCIKCGSCVWYCAQQILEFRAPNVNEHPNPRSSPNVPAPAKQATLVDIEDLSGDTRKFKFRTLDGQGLAGGKAGQYALVQVDQKRNVYRGYTISSADPSKAAAELRVTSMQQTCPTRLPSGAPEVTVKLDKKGYGTPRLLNLQPGAGVEAVSSASERAWRHGDWGLVSATSALLPTRAEDGFSASSGPALGKVGPGSHRTSVLFVIAAGSPCSDGGRDPAFNAQSALVTTEQVQTCCRFVRGWIAYDPLRDATDDFAGAQALSRSEPGGCRPIDQDFWPDE</sequence>
<dbReference type="InterPro" id="IPR017927">
    <property type="entry name" value="FAD-bd_FR_type"/>
</dbReference>
<dbReference type="OrthoDB" id="408291at2759"/>
<evidence type="ECO:0000256" key="4">
    <source>
        <dbReference type="ARBA" id="ARBA00022982"/>
    </source>
</evidence>
<evidence type="ECO:0000256" key="8">
    <source>
        <dbReference type="SAM" id="Phobius"/>
    </source>
</evidence>
<feature type="domain" description="4Fe-4S ferredoxin-type" evidence="9">
    <location>
        <begin position="383"/>
        <end position="411"/>
    </location>
</feature>
<dbReference type="Gene3D" id="2.40.30.10">
    <property type="entry name" value="Translation factors"/>
    <property type="match status" value="1"/>
</dbReference>
<dbReference type="GO" id="GO:0016491">
    <property type="term" value="F:oxidoreductase activity"/>
    <property type="evidence" value="ECO:0007669"/>
    <property type="project" value="InterPro"/>
</dbReference>
<dbReference type="Pfam" id="PF00970">
    <property type="entry name" value="FAD_binding_6"/>
    <property type="match status" value="1"/>
</dbReference>
<dbReference type="PROSITE" id="PS51384">
    <property type="entry name" value="FAD_FR"/>
    <property type="match status" value="1"/>
</dbReference>
<feature type="region of interest" description="Disordered" evidence="7">
    <location>
        <begin position="650"/>
        <end position="670"/>
    </location>
</feature>
<dbReference type="InterPro" id="IPR017900">
    <property type="entry name" value="4Fe4S_Fe_S_CS"/>
</dbReference>
<evidence type="ECO:0000256" key="5">
    <source>
        <dbReference type="ARBA" id="ARBA00023004"/>
    </source>
</evidence>
<dbReference type="InterPro" id="IPR051684">
    <property type="entry name" value="Electron_Trans/Redox"/>
</dbReference>
<evidence type="ECO:0008006" key="13">
    <source>
        <dbReference type="Google" id="ProtNLM"/>
    </source>
</evidence>
<dbReference type="InterPro" id="IPR008333">
    <property type="entry name" value="Cbr1-like_FAD-bd_dom"/>
</dbReference>
<keyword evidence="3" id="KW-0479">Metal-binding</keyword>
<evidence type="ECO:0000256" key="2">
    <source>
        <dbReference type="ARBA" id="ARBA00022485"/>
    </source>
</evidence>
<dbReference type="GO" id="GO:0005886">
    <property type="term" value="C:plasma membrane"/>
    <property type="evidence" value="ECO:0007669"/>
    <property type="project" value="TreeGrafter"/>
</dbReference>
<dbReference type="Gene3D" id="3.30.70.20">
    <property type="match status" value="1"/>
</dbReference>
<feature type="transmembrane region" description="Helical" evidence="8">
    <location>
        <begin position="300"/>
        <end position="317"/>
    </location>
</feature>
<dbReference type="SUPFAM" id="SSF63380">
    <property type="entry name" value="Riboflavin synthase domain-like"/>
    <property type="match status" value="1"/>
</dbReference>
<feature type="transmembrane region" description="Helical" evidence="8">
    <location>
        <begin position="260"/>
        <end position="279"/>
    </location>
</feature>
<evidence type="ECO:0000256" key="3">
    <source>
        <dbReference type="ARBA" id="ARBA00022723"/>
    </source>
</evidence>
<dbReference type="GO" id="GO:0051539">
    <property type="term" value="F:4 iron, 4 sulfur cluster binding"/>
    <property type="evidence" value="ECO:0007669"/>
    <property type="project" value="UniProtKB-KW"/>
</dbReference>
<keyword evidence="8" id="KW-0472">Membrane</keyword>
<evidence type="ECO:0000313" key="12">
    <source>
        <dbReference type="Proteomes" id="UP000186817"/>
    </source>
</evidence>
<dbReference type="Pfam" id="PF12801">
    <property type="entry name" value="Fer4_5"/>
    <property type="match status" value="2"/>
</dbReference>
<evidence type="ECO:0000256" key="1">
    <source>
        <dbReference type="ARBA" id="ARBA00022448"/>
    </source>
</evidence>
<dbReference type="GO" id="GO:0046872">
    <property type="term" value="F:metal ion binding"/>
    <property type="evidence" value="ECO:0007669"/>
    <property type="project" value="UniProtKB-KW"/>
</dbReference>
<feature type="domain" description="4Fe-4S ferredoxin-type" evidence="9">
    <location>
        <begin position="351"/>
        <end position="379"/>
    </location>
</feature>
<dbReference type="PANTHER" id="PTHR30176">
    <property type="entry name" value="FERREDOXIN-TYPE PROTEIN NAPH"/>
    <property type="match status" value="1"/>
</dbReference>
<dbReference type="EMBL" id="LSRX01000734">
    <property type="protein sequence ID" value="OLP89975.1"/>
    <property type="molecule type" value="Genomic_DNA"/>
</dbReference>
<feature type="non-terminal residue" evidence="11">
    <location>
        <position position="1"/>
    </location>
</feature>